<evidence type="ECO:0000313" key="4">
    <source>
        <dbReference type="Proteomes" id="UP001501565"/>
    </source>
</evidence>
<organism evidence="3 4">
    <name type="scientific">Litoribacillus peritrichatus</name>
    <dbReference type="NCBI Taxonomy" id="718191"/>
    <lineage>
        <taxon>Bacteria</taxon>
        <taxon>Pseudomonadati</taxon>
        <taxon>Pseudomonadota</taxon>
        <taxon>Gammaproteobacteria</taxon>
        <taxon>Oceanospirillales</taxon>
        <taxon>Oceanospirillaceae</taxon>
        <taxon>Litoribacillus</taxon>
    </lineage>
</organism>
<name>A0ABP7MMX5_9GAMM</name>
<dbReference type="Gene3D" id="1.10.443.10">
    <property type="entry name" value="Intergrase catalytic core"/>
    <property type="match status" value="1"/>
</dbReference>
<dbReference type="InterPro" id="IPR011010">
    <property type="entry name" value="DNA_brk_join_enz"/>
</dbReference>
<evidence type="ECO:0000256" key="1">
    <source>
        <dbReference type="ARBA" id="ARBA00023172"/>
    </source>
</evidence>
<dbReference type="RefSeq" id="WP_344798325.1">
    <property type="nucleotide sequence ID" value="NZ_BAABBN010000007.1"/>
</dbReference>
<dbReference type="InterPro" id="IPR002104">
    <property type="entry name" value="Integrase_catalytic"/>
</dbReference>
<keyword evidence="1" id="KW-0233">DNA recombination</keyword>
<keyword evidence="4" id="KW-1185">Reference proteome</keyword>
<accession>A0ABP7MMX5</accession>
<evidence type="ECO:0000313" key="3">
    <source>
        <dbReference type="EMBL" id="GAA3924942.1"/>
    </source>
</evidence>
<proteinExistence type="predicted"/>
<sequence length="219" mass="24660">MPLPPVLEKNQRDWLFKVSEDQSEQPERDLCLLGFFLGTPCTTLEINRIQLGDVLEKSGRLVKSFVIRGSQSFNGLDRKIYLSSKRLKELIQSYLGFRVKQKIGLGSHPDYYLSLNPEEPLFFTNKGDGYSIVSKVTPAGKATYSPDALDRHLKQLMRRSGVENPSKLSGRRTFAVNLKRLGYDVAHIHHLLGNRSLKTTTKLLTTDPVNLSAIVANAF</sequence>
<dbReference type="Proteomes" id="UP001501565">
    <property type="component" value="Unassembled WGS sequence"/>
</dbReference>
<reference evidence="4" key="1">
    <citation type="journal article" date="2019" name="Int. J. Syst. Evol. Microbiol.">
        <title>The Global Catalogue of Microorganisms (GCM) 10K type strain sequencing project: providing services to taxonomists for standard genome sequencing and annotation.</title>
        <authorList>
            <consortium name="The Broad Institute Genomics Platform"/>
            <consortium name="The Broad Institute Genome Sequencing Center for Infectious Disease"/>
            <person name="Wu L."/>
            <person name="Ma J."/>
        </authorList>
    </citation>
    <scope>NUCLEOTIDE SEQUENCE [LARGE SCALE GENOMIC DNA]</scope>
    <source>
        <strain evidence="4">JCM 17551</strain>
    </source>
</reference>
<evidence type="ECO:0000259" key="2">
    <source>
        <dbReference type="PROSITE" id="PS51898"/>
    </source>
</evidence>
<dbReference type="PROSITE" id="PS51898">
    <property type="entry name" value="TYR_RECOMBINASE"/>
    <property type="match status" value="1"/>
</dbReference>
<protein>
    <recommendedName>
        <fullName evidence="2">Tyr recombinase domain-containing protein</fullName>
    </recommendedName>
</protein>
<comment type="caution">
    <text evidence="3">The sequence shown here is derived from an EMBL/GenBank/DDBJ whole genome shotgun (WGS) entry which is preliminary data.</text>
</comment>
<dbReference type="Pfam" id="PF00589">
    <property type="entry name" value="Phage_integrase"/>
    <property type="match status" value="1"/>
</dbReference>
<dbReference type="InterPro" id="IPR013762">
    <property type="entry name" value="Integrase-like_cat_sf"/>
</dbReference>
<dbReference type="SUPFAM" id="SSF56349">
    <property type="entry name" value="DNA breaking-rejoining enzymes"/>
    <property type="match status" value="1"/>
</dbReference>
<feature type="domain" description="Tyr recombinase" evidence="2">
    <location>
        <begin position="2"/>
        <end position="217"/>
    </location>
</feature>
<dbReference type="EMBL" id="BAABBN010000007">
    <property type="protein sequence ID" value="GAA3924942.1"/>
    <property type="molecule type" value="Genomic_DNA"/>
</dbReference>
<gene>
    <name evidence="3" type="ORF">GCM10022277_21030</name>
</gene>